<gene>
    <name evidence="2" type="ORF">QU605_00670</name>
</gene>
<dbReference type="PANTHER" id="PTHR11803:SF58">
    <property type="entry name" value="PROTEIN HMF1-RELATED"/>
    <property type="match status" value="1"/>
</dbReference>
<accession>A0ABT7WAM3</accession>
<dbReference type="Proteomes" id="UP001174839">
    <property type="component" value="Unassembled WGS sequence"/>
</dbReference>
<dbReference type="CDD" id="cd00448">
    <property type="entry name" value="YjgF_YER057c_UK114_family"/>
    <property type="match status" value="1"/>
</dbReference>
<sequence>MKNFYLSILALFFAVACQQEAPKPIENPEARKTFEKVYIDTHNGYSEAVSITTSTQKTIYISGQIGEGADLEAQMRDALSQLEAVLLEAGANMKDVVKMNTYIVDYGPESLDIFRGVRKELLGDSDMPASTLVGVEALALPEWLIEIEAVAVVPVR</sequence>
<evidence type="ECO:0000313" key="2">
    <source>
        <dbReference type="EMBL" id="MDM9629965.1"/>
    </source>
</evidence>
<dbReference type="SUPFAM" id="SSF55298">
    <property type="entry name" value="YjgF-like"/>
    <property type="match status" value="1"/>
</dbReference>
<organism evidence="2 3">
    <name type="scientific">Robiginitalea aurantiaca</name>
    <dbReference type="NCBI Taxonomy" id="3056915"/>
    <lineage>
        <taxon>Bacteria</taxon>
        <taxon>Pseudomonadati</taxon>
        <taxon>Bacteroidota</taxon>
        <taxon>Flavobacteriia</taxon>
        <taxon>Flavobacteriales</taxon>
        <taxon>Flavobacteriaceae</taxon>
        <taxon>Robiginitalea</taxon>
    </lineage>
</organism>
<keyword evidence="3" id="KW-1185">Reference proteome</keyword>
<comment type="caution">
    <text evidence="2">The sequence shown here is derived from an EMBL/GenBank/DDBJ whole genome shotgun (WGS) entry which is preliminary data.</text>
</comment>
<reference evidence="2" key="1">
    <citation type="submission" date="2023-06" db="EMBL/GenBank/DDBJ databases">
        <title>Robiginitalea aurantiacus sp. nov. and Algoriphagus sediminis sp. nov., isolated from coastal sediment.</title>
        <authorList>
            <person name="Zhou Z.Y."/>
            <person name="An J."/>
            <person name="Jia Y.W."/>
            <person name="Du Z.J."/>
        </authorList>
    </citation>
    <scope>NUCLEOTIDE SEQUENCE</scope>
    <source>
        <strain evidence="2">M39</strain>
    </source>
</reference>
<dbReference type="EMBL" id="JAUDUY010000001">
    <property type="protein sequence ID" value="MDM9629965.1"/>
    <property type="molecule type" value="Genomic_DNA"/>
</dbReference>
<name>A0ABT7WAM3_9FLAO</name>
<dbReference type="PROSITE" id="PS51257">
    <property type="entry name" value="PROKAR_LIPOPROTEIN"/>
    <property type="match status" value="1"/>
</dbReference>
<dbReference type="PANTHER" id="PTHR11803">
    <property type="entry name" value="2-IMINOBUTANOATE/2-IMINOPROPANOATE DEAMINASE RIDA"/>
    <property type="match status" value="1"/>
</dbReference>
<comment type="similarity">
    <text evidence="1">Belongs to the RutC family.</text>
</comment>
<dbReference type="EC" id="3.5.-.-" evidence="2"/>
<dbReference type="Pfam" id="PF01042">
    <property type="entry name" value="Ribonuc_L-PSP"/>
    <property type="match status" value="1"/>
</dbReference>
<protein>
    <submittedName>
        <fullName evidence="2">RidA family protein</fullName>
        <ecNumber evidence="2">3.5.-.-</ecNumber>
    </submittedName>
</protein>
<dbReference type="InterPro" id="IPR035959">
    <property type="entry name" value="RutC-like_sf"/>
</dbReference>
<evidence type="ECO:0000256" key="1">
    <source>
        <dbReference type="ARBA" id="ARBA00010552"/>
    </source>
</evidence>
<dbReference type="GO" id="GO:0016787">
    <property type="term" value="F:hydrolase activity"/>
    <property type="evidence" value="ECO:0007669"/>
    <property type="project" value="UniProtKB-KW"/>
</dbReference>
<keyword evidence="2" id="KW-0378">Hydrolase</keyword>
<evidence type="ECO:0000313" key="3">
    <source>
        <dbReference type="Proteomes" id="UP001174839"/>
    </source>
</evidence>
<dbReference type="RefSeq" id="WP_289723332.1">
    <property type="nucleotide sequence ID" value="NZ_JAUDUY010000001.1"/>
</dbReference>
<dbReference type="Gene3D" id="3.30.1330.40">
    <property type="entry name" value="RutC-like"/>
    <property type="match status" value="1"/>
</dbReference>
<dbReference type="InterPro" id="IPR006175">
    <property type="entry name" value="YjgF/YER057c/UK114"/>
</dbReference>
<proteinExistence type="inferred from homology"/>